<dbReference type="eggNOG" id="KOG4698">
    <property type="taxonomic scope" value="Eukaryota"/>
</dbReference>
<reference evidence="5 6" key="1">
    <citation type="journal article" date="2008" name="Nature">
        <title>The Trichoplax genome and the nature of placozoans.</title>
        <authorList>
            <person name="Srivastava M."/>
            <person name="Begovic E."/>
            <person name="Chapman J."/>
            <person name="Putnam N.H."/>
            <person name="Hellsten U."/>
            <person name="Kawashima T."/>
            <person name="Kuo A."/>
            <person name="Mitros T."/>
            <person name="Salamov A."/>
            <person name="Carpenter M.L."/>
            <person name="Signorovitch A.Y."/>
            <person name="Moreno M.A."/>
            <person name="Kamm K."/>
            <person name="Grimwood J."/>
            <person name="Schmutz J."/>
            <person name="Shapiro H."/>
            <person name="Grigoriev I.V."/>
            <person name="Buss L.W."/>
            <person name="Schierwater B."/>
            <person name="Dellaporta S.L."/>
            <person name="Rokhsar D.S."/>
        </authorList>
    </citation>
    <scope>NUCLEOTIDE SEQUENCE [LARGE SCALE GENOMIC DNA]</scope>
    <source>
        <strain evidence="5 6">Grell-BS-1999</strain>
    </source>
</reference>
<accession>B3S835</accession>
<keyword evidence="6" id="KW-1185">Reference proteome</keyword>
<evidence type="ECO:0000256" key="3">
    <source>
        <dbReference type="ARBA" id="ARBA00023180"/>
    </source>
</evidence>
<keyword evidence="2" id="KW-0808">Transferase</keyword>
<dbReference type="CTD" id="6757669"/>
<dbReference type="KEGG" id="tad:TRIADDRAFT_60391"/>
<dbReference type="InterPro" id="IPR049625">
    <property type="entry name" value="Glyco_transf_61_cat"/>
</dbReference>
<dbReference type="OMA" id="FHLHYDM"/>
<protein>
    <recommendedName>
        <fullName evidence="4">Glycosyltransferase 61 catalytic domain-containing protein</fullName>
    </recommendedName>
</protein>
<keyword evidence="3" id="KW-0325">Glycoprotein</keyword>
<dbReference type="PhylomeDB" id="B3S835"/>
<dbReference type="Proteomes" id="UP000009022">
    <property type="component" value="Unassembled WGS sequence"/>
</dbReference>
<feature type="domain" description="Glycosyltransferase 61 catalytic" evidence="4">
    <location>
        <begin position="230"/>
        <end position="324"/>
    </location>
</feature>
<gene>
    <name evidence="5" type="ORF">TRIADDRAFT_60391</name>
</gene>
<evidence type="ECO:0000256" key="1">
    <source>
        <dbReference type="ARBA" id="ARBA00022676"/>
    </source>
</evidence>
<dbReference type="InterPro" id="IPR007657">
    <property type="entry name" value="Glycosyltransferase_61"/>
</dbReference>
<sequence>MALLMTMNDIMNDTSGKGQYLVVSAQPGDARRTSQHPWSYKSKINCSPGHYPPDYCTLTKAYFHHSDRIFYLNTTHSIPNPAWSTQLWTTKTVNIKSDIQCHHLYHKAFIFTFFFYYGHSNNFHLHYDTLIPIYSQLRFIESSNQLPLSNQSIVLMPTVEKKRMEILDWDTDAFTSTYKDSYFMEALKVLTGPHAFLPMSKASFNQYPNAKTCFEEAKLGTPRVEFTDKKLIRGYISFILRRLRIKKTTPKAARIALIKRTNRRLILNQDELINSVKSLANIELVDFNGMTFKQQVKLMRKYSVLIGMNGAGLMNGLFLPKGAVNIQLVPYKAQLNFKEFGSLLSVRGPYLEWHNQHEHLNHDVPGDNYHGQADTIVKVDEFVELIKKALNTGLNAKLQKRVKTEL</sequence>
<organism evidence="5 6">
    <name type="scientific">Trichoplax adhaerens</name>
    <name type="common">Trichoplax reptans</name>
    <dbReference type="NCBI Taxonomy" id="10228"/>
    <lineage>
        <taxon>Eukaryota</taxon>
        <taxon>Metazoa</taxon>
        <taxon>Placozoa</taxon>
        <taxon>Uniplacotomia</taxon>
        <taxon>Trichoplacea</taxon>
        <taxon>Trichoplacidae</taxon>
        <taxon>Trichoplax</taxon>
    </lineage>
</organism>
<dbReference type="OrthoDB" id="529273at2759"/>
<evidence type="ECO:0000256" key="2">
    <source>
        <dbReference type="ARBA" id="ARBA00022679"/>
    </source>
</evidence>
<keyword evidence="1" id="KW-0328">Glycosyltransferase</keyword>
<dbReference type="HOGENOM" id="CLU_678498_0_0_1"/>
<dbReference type="GO" id="GO:0016757">
    <property type="term" value="F:glycosyltransferase activity"/>
    <property type="evidence" value="ECO:0007669"/>
    <property type="project" value="UniProtKB-KW"/>
</dbReference>
<name>B3S835_TRIAD</name>
<dbReference type="AlphaFoldDB" id="B3S835"/>
<dbReference type="RefSeq" id="XP_002116365.1">
    <property type="nucleotide sequence ID" value="XM_002116329.1"/>
</dbReference>
<dbReference type="STRING" id="10228.B3S835"/>
<evidence type="ECO:0000259" key="4">
    <source>
        <dbReference type="Pfam" id="PF04577"/>
    </source>
</evidence>
<evidence type="ECO:0000313" key="5">
    <source>
        <dbReference type="EMBL" id="EDV21035.1"/>
    </source>
</evidence>
<dbReference type="PANTHER" id="PTHR20961">
    <property type="entry name" value="GLYCOSYLTRANSFERASE"/>
    <property type="match status" value="1"/>
</dbReference>
<dbReference type="InParanoid" id="B3S835"/>
<dbReference type="EMBL" id="DS985255">
    <property type="protein sequence ID" value="EDV21035.1"/>
    <property type="molecule type" value="Genomic_DNA"/>
</dbReference>
<dbReference type="Pfam" id="PF04577">
    <property type="entry name" value="Glyco_transf_61"/>
    <property type="match status" value="1"/>
</dbReference>
<evidence type="ECO:0000313" key="6">
    <source>
        <dbReference type="Proteomes" id="UP000009022"/>
    </source>
</evidence>
<dbReference type="GeneID" id="6757669"/>
<proteinExistence type="predicted"/>